<organism evidence="1 2">
    <name type="scientific">phage Lak_Megaphage_Sonny</name>
    <dbReference type="NCBI Taxonomy" id="3109229"/>
    <lineage>
        <taxon>Viruses</taxon>
        <taxon>Duplodnaviria</taxon>
        <taxon>Heunggongvirae</taxon>
        <taxon>Uroviricota</taxon>
        <taxon>Caudoviricetes</taxon>
        <taxon>Caudoviricetes code 15 clade</taxon>
    </lineage>
</organism>
<keyword evidence="2" id="KW-1185">Reference proteome</keyword>
<evidence type="ECO:0000313" key="1">
    <source>
        <dbReference type="EMBL" id="WQJ53265.1"/>
    </source>
</evidence>
<sequence>MNELFYNNMPYIINEDINDLPDIETYKLDMDKIKDYFKDKVNPELDVSNQNTQNAMTLSKDSVDIINKLASTQCIIKEAVAYENTPLHGINSVGESLNNLNEKSEKINWEGIAKSFYEKGLIPADKFKDSKQDNSTGNIQNNINIPADINIGEDDERYNTYENDPIYKKGISYMQKDGSITEESFRIIKEIAEIHNNILNLYVNMPFENWNDIEINKFKRLLTEYGEKLDILNNILNSYVWNNTDNEIKFNTLYHDIICFDYESYKRMCDRHEHYIIYRANRIQLLMKLFKIVERPVLPHNKSAKMVFNYLARQCDNFPLYMHSTDGKNEEVLTAEIHKHKTEFMHDILTFNAGGRQSYNINDFYTITTFYVFCRRMLFDIFNMFTSHNKYNGYTKYKNFYDDFCNGNISEKQLEQMYNSIRSKIGITDDYHNTMDQHIYNQQDLFESWWKENVNWYHENQPERFTKDKIVKINMIPTDVNACRVKFGGHSVFTNAKFYTGDIIEICPARTVGKESLYSKDMRDIVFEVIPHEKWVVPFGYCQYYKHADYKNDSNCSYEWDSKTGNIIIRALCNMPENTELVLQIVKFS</sequence>
<proteinExistence type="predicted"/>
<accession>A0ABZ0Z5A6</accession>
<protein>
    <submittedName>
        <fullName evidence="1">Uncharacterized protein</fullName>
    </submittedName>
</protein>
<dbReference type="InterPro" id="IPR046341">
    <property type="entry name" value="SET_dom_sf"/>
</dbReference>
<dbReference type="Proteomes" id="UP001358193">
    <property type="component" value="Segment"/>
</dbReference>
<dbReference type="EMBL" id="OR769223">
    <property type="protein sequence ID" value="WQJ53265.1"/>
    <property type="molecule type" value="Genomic_DNA"/>
</dbReference>
<name>A0ABZ0Z5A6_9CAUD</name>
<evidence type="ECO:0000313" key="2">
    <source>
        <dbReference type="Proteomes" id="UP001358193"/>
    </source>
</evidence>
<dbReference type="Gene3D" id="2.170.270.10">
    <property type="entry name" value="SET domain"/>
    <property type="match status" value="1"/>
</dbReference>
<reference evidence="1 2" key="1">
    <citation type="submission" date="2023-11" db="EMBL/GenBank/DDBJ databases">
        <authorList>
            <person name="Cook R."/>
            <person name="Crisci M."/>
            <person name="Pye H."/>
            <person name="Adriaenssens E."/>
            <person name="Santini J."/>
        </authorList>
    </citation>
    <scope>NUCLEOTIDE SEQUENCE [LARGE SCALE GENOMIC DNA]</scope>
    <source>
        <strain evidence="1">Lak_Megaphage_Sonny</strain>
    </source>
</reference>